<reference evidence="1" key="1">
    <citation type="journal article" date="2015" name="Proc. Natl. Acad. Sci. U.S.A.">
        <title>Networks of energetic and metabolic interactions define dynamics in microbial communities.</title>
        <authorList>
            <person name="Embree M."/>
            <person name="Liu J.K."/>
            <person name="Al-Bassam M.M."/>
            <person name="Zengler K."/>
        </authorList>
    </citation>
    <scope>NUCLEOTIDE SEQUENCE</scope>
</reference>
<sequence length="59" mass="7291">MQHLVDAIEAPLFLFKTNVRSIKIDYSYCQEKIIHSDWPDDIRKNVKFWMEILYQYQRL</sequence>
<organism evidence="1">
    <name type="scientific">hydrocarbon metagenome</name>
    <dbReference type="NCBI Taxonomy" id="938273"/>
    <lineage>
        <taxon>unclassified sequences</taxon>
        <taxon>metagenomes</taxon>
        <taxon>ecological metagenomes</taxon>
    </lineage>
</organism>
<proteinExistence type="predicted"/>
<dbReference type="EMBL" id="LNQE01000941">
    <property type="protein sequence ID" value="KUG22783.1"/>
    <property type="molecule type" value="Genomic_DNA"/>
</dbReference>
<dbReference type="AlphaFoldDB" id="A0A0W8FPD3"/>
<comment type="caution">
    <text evidence="1">The sequence shown here is derived from an EMBL/GenBank/DDBJ whole genome shotgun (WGS) entry which is preliminary data.</text>
</comment>
<evidence type="ECO:0000313" key="1">
    <source>
        <dbReference type="EMBL" id="KUG22783.1"/>
    </source>
</evidence>
<name>A0A0W8FPD3_9ZZZZ</name>
<accession>A0A0W8FPD3</accession>
<gene>
    <name evidence="1" type="ORF">ASZ90_007480</name>
</gene>
<protein>
    <submittedName>
        <fullName evidence="1">Uncharacterized protein</fullName>
    </submittedName>
</protein>